<dbReference type="PANTHER" id="PTHR33844:SF1">
    <property type="entry name" value="SULFOTRANSFERASE DOMAIN-CONTAINING PROTEIN"/>
    <property type="match status" value="1"/>
</dbReference>
<keyword evidence="1" id="KW-0812">Transmembrane</keyword>
<dbReference type="Pfam" id="PF13469">
    <property type="entry name" value="Sulfotransfer_3"/>
    <property type="match status" value="1"/>
</dbReference>
<protein>
    <submittedName>
        <fullName evidence="3">Uncharacterized protein LOC118408294</fullName>
    </submittedName>
</protein>
<reference evidence="3" key="1">
    <citation type="submission" date="2025-08" db="UniProtKB">
        <authorList>
            <consortium name="RefSeq"/>
        </authorList>
    </citation>
    <scope>IDENTIFICATION</scope>
    <source>
        <strain evidence="3">S238N-H82</strain>
        <tissue evidence="3">Testes</tissue>
    </source>
</reference>
<dbReference type="InterPro" id="IPR027417">
    <property type="entry name" value="P-loop_NTPase"/>
</dbReference>
<keyword evidence="2" id="KW-1185">Reference proteome</keyword>
<dbReference type="OrthoDB" id="10035345at2759"/>
<dbReference type="Proteomes" id="UP000001554">
    <property type="component" value="Unplaced"/>
</dbReference>
<dbReference type="PANTHER" id="PTHR33844">
    <property type="entry name" value="SULFOTRANSFER_1 DOMAIN-CONTAINING PROTEIN"/>
    <property type="match status" value="1"/>
</dbReference>
<dbReference type="Gene3D" id="3.40.50.300">
    <property type="entry name" value="P-loop containing nucleotide triphosphate hydrolases"/>
    <property type="match status" value="1"/>
</dbReference>
<dbReference type="KEGG" id="bfo:118408294"/>
<sequence>MSRFLAVWTMIEQLTTGVMWGMAAATAVGIAAGAFYLTTRAVQSPWPKERQSLSYTRRVRPKKRKIQLALNSLDDFVPLENMESVNDVVGFFTSRGNEFSVYSIDWEQESVVLVRPVDGTDLKVHPFFREAQRRTASEVLSIPFSHLQDVADAIRHKVAHVQNVFVYMTGRCGSTLLTRAFEATSIAQAANEPDVFSVINMAVLRSRRARQNKDVSPNPAARSAVVSDEDDKVKILTNVVTLLNYHLMTADPRHRDVIVYKLRPNSLLIGDLMYRAFPSAKNIFLYRNGMECFESWVKLWFKKVVYWLTRGLTRLGLLRWAPMVPEQFRSFGDDAKFSDIFDGSTIFYAVTLWVGAMQRALELQKMHPEYFFHCLLYYSALARGKEKTLRLLLKRLGLEWNPDEDGEETEKMKKSFVKDSQAGTFLSVRTRNPDEKWTKPSPTSWLGAWDRDYMSGVCRATGNDIPGPNFIFPGTML</sequence>
<evidence type="ECO:0000256" key="1">
    <source>
        <dbReference type="SAM" id="Phobius"/>
    </source>
</evidence>
<organism evidence="2 3">
    <name type="scientific">Branchiostoma floridae</name>
    <name type="common">Florida lancelet</name>
    <name type="synonym">Amphioxus</name>
    <dbReference type="NCBI Taxonomy" id="7739"/>
    <lineage>
        <taxon>Eukaryota</taxon>
        <taxon>Metazoa</taxon>
        <taxon>Chordata</taxon>
        <taxon>Cephalochordata</taxon>
        <taxon>Leptocardii</taxon>
        <taxon>Amphioxiformes</taxon>
        <taxon>Branchiostomatidae</taxon>
        <taxon>Branchiostoma</taxon>
    </lineage>
</organism>
<dbReference type="OMA" id="MADPRHR"/>
<name>A0A9J7HVH9_BRAFL</name>
<evidence type="ECO:0000313" key="3">
    <source>
        <dbReference type="RefSeq" id="XP_035664874.1"/>
    </source>
</evidence>
<dbReference type="GeneID" id="118408294"/>
<keyword evidence="1" id="KW-1133">Transmembrane helix</keyword>
<gene>
    <name evidence="3" type="primary">LOC118408294</name>
</gene>
<dbReference type="AlphaFoldDB" id="A0A9J7HVH9"/>
<evidence type="ECO:0000313" key="2">
    <source>
        <dbReference type="Proteomes" id="UP000001554"/>
    </source>
</evidence>
<proteinExistence type="predicted"/>
<dbReference type="RefSeq" id="XP_035664874.1">
    <property type="nucleotide sequence ID" value="XM_035808981.1"/>
</dbReference>
<accession>A0A9J7HVH9</accession>
<feature type="transmembrane region" description="Helical" evidence="1">
    <location>
        <begin position="20"/>
        <end position="38"/>
    </location>
</feature>
<dbReference type="SUPFAM" id="SSF52540">
    <property type="entry name" value="P-loop containing nucleoside triphosphate hydrolases"/>
    <property type="match status" value="1"/>
</dbReference>
<keyword evidence="1" id="KW-0472">Membrane</keyword>